<dbReference type="Proteomes" id="UP000189545">
    <property type="component" value="Chromosome"/>
</dbReference>
<dbReference type="STRING" id="225848.Sps_02949"/>
<dbReference type="EMBL" id="CP014782">
    <property type="protein sequence ID" value="AQS38096.1"/>
    <property type="molecule type" value="Genomic_DNA"/>
</dbReference>
<dbReference type="OrthoDB" id="5625686at2"/>
<dbReference type="RefSeq" id="WP_077753189.1">
    <property type="nucleotide sequence ID" value="NZ_CP014782.1"/>
</dbReference>
<accession>A0A1S6HRE1</accession>
<gene>
    <name evidence="1" type="ORF">Sps_02949</name>
</gene>
<keyword evidence="2" id="KW-1185">Reference proteome</keyword>
<proteinExistence type="predicted"/>
<sequence>MNKLVVEQGLCPLCQRGNACAVESGGAIDTCWCTRVSFPPKDVLQGAMPSSNSCICETCIEKLNQEVILGIKRIG</sequence>
<evidence type="ECO:0000313" key="1">
    <source>
        <dbReference type="EMBL" id="AQS38096.1"/>
    </source>
</evidence>
<name>A0A1S6HRE1_9GAMM</name>
<organism evidence="1 2">
    <name type="scientific">Shewanella psychrophila</name>
    <dbReference type="NCBI Taxonomy" id="225848"/>
    <lineage>
        <taxon>Bacteria</taxon>
        <taxon>Pseudomonadati</taxon>
        <taxon>Pseudomonadota</taxon>
        <taxon>Gammaproteobacteria</taxon>
        <taxon>Alteromonadales</taxon>
        <taxon>Shewanellaceae</taxon>
        <taxon>Shewanella</taxon>
    </lineage>
</organism>
<dbReference type="KEGG" id="spsw:Sps_02949"/>
<reference evidence="1 2" key="1">
    <citation type="submission" date="2016-03" db="EMBL/GenBank/DDBJ databases">
        <title>Complete genome sequence of Shewanella psychrophila WP2, a deep sea bacterium isolated from west Pacific sediment.</title>
        <authorList>
            <person name="Xu G."/>
            <person name="Jian H."/>
        </authorList>
    </citation>
    <scope>NUCLEOTIDE SEQUENCE [LARGE SCALE GENOMIC DNA]</scope>
    <source>
        <strain evidence="1 2">WP2</strain>
    </source>
</reference>
<dbReference type="AlphaFoldDB" id="A0A1S6HRE1"/>
<dbReference type="InterPro" id="IPR032720">
    <property type="entry name" value="Cys_rich_CWC"/>
</dbReference>
<dbReference type="Pfam" id="PF14375">
    <property type="entry name" value="Cys_rich_CWC"/>
    <property type="match status" value="1"/>
</dbReference>
<evidence type="ECO:0000313" key="2">
    <source>
        <dbReference type="Proteomes" id="UP000189545"/>
    </source>
</evidence>
<protein>
    <submittedName>
        <fullName evidence="1">Cysteine-rich CWC</fullName>
    </submittedName>
</protein>